<feature type="coiled-coil region" evidence="3">
    <location>
        <begin position="48"/>
        <end position="75"/>
    </location>
</feature>
<evidence type="ECO:0000256" key="4">
    <source>
        <dbReference type="SAM" id="MobiDB-lite"/>
    </source>
</evidence>
<feature type="compositionally biased region" description="Acidic residues" evidence="4">
    <location>
        <begin position="258"/>
        <end position="274"/>
    </location>
</feature>
<dbReference type="VEuPathDB" id="TriTrypDB:C4B63_304g13"/>
<reference evidence="6 7" key="1">
    <citation type="journal article" date="2018" name="Microb. Genom.">
        <title>Expanding an expanded genome: long-read sequencing of Trypanosoma cruzi.</title>
        <authorList>
            <person name="Berna L."/>
            <person name="Rodriguez M."/>
            <person name="Chiribao M.L."/>
            <person name="Parodi-Talice A."/>
            <person name="Pita S."/>
            <person name="Rijo G."/>
            <person name="Alvarez-Valin F."/>
            <person name="Robello C."/>
        </authorList>
    </citation>
    <scope>NUCLEOTIDE SEQUENCE [LARGE SCALE GENOMIC DNA]</scope>
    <source>
        <strain evidence="6 7">TCC</strain>
    </source>
</reference>
<evidence type="ECO:0000313" key="8">
    <source>
        <dbReference type="Proteomes" id="UP000583944"/>
    </source>
</evidence>
<dbReference type="GO" id="GO:0006334">
    <property type="term" value="P:nucleosome assembly"/>
    <property type="evidence" value="ECO:0007669"/>
    <property type="project" value="InterPro"/>
</dbReference>
<proteinExistence type="inferred from homology"/>
<feature type="compositionally biased region" description="Basic residues" evidence="4">
    <location>
        <begin position="336"/>
        <end position="345"/>
    </location>
</feature>
<evidence type="ECO:0000256" key="3">
    <source>
        <dbReference type="SAM" id="Coils"/>
    </source>
</evidence>
<organism evidence="6 7">
    <name type="scientific">Trypanosoma cruzi</name>
    <dbReference type="NCBI Taxonomy" id="5693"/>
    <lineage>
        <taxon>Eukaryota</taxon>
        <taxon>Discoba</taxon>
        <taxon>Euglenozoa</taxon>
        <taxon>Kinetoplastea</taxon>
        <taxon>Metakinetoplastina</taxon>
        <taxon>Trypanosomatida</taxon>
        <taxon>Trypanosomatidae</taxon>
        <taxon>Trypanosoma</taxon>
        <taxon>Schizotrypanum</taxon>
    </lineage>
</organism>
<dbReference type="OrthoDB" id="27325at2759"/>
<dbReference type="Proteomes" id="UP000246078">
    <property type="component" value="Unassembled WGS sequence"/>
</dbReference>
<dbReference type="GO" id="GO:0005634">
    <property type="term" value="C:nucleus"/>
    <property type="evidence" value="ECO:0007669"/>
    <property type="project" value="InterPro"/>
</dbReference>
<evidence type="ECO:0000256" key="2">
    <source>
        <dbReference type="RuleBase" id="RU003876"/>
    </source>
</evidence>
<dbReference type="SMR" id="A0A2V2XNF2"/>
<feature type="region of interest" description="Disordered" evidence="4">
    <location>
        <begin position="252"/>
        <end position="274"/>
    </location>
</feature>
<dbReference type="VEuPathDB" id="TriTrypDB:Tc_MARK_4755"/>
<keyword evidence="3" id="KW-0175">Coiled coil</keyword>
<dbReference type="InterPro" id="IPR002164">
    <property type="entry name" value="NAP_family"/>
</dbReference>
<dbReference type="VEuPathDB" id="TriTrypDB:ECC02_003147"/>
<dbReference type="EMBL" id="PRFC01000002">
    <property type="protein sequence ID" value="PWV21639.1"/>
    <property type="molecule type" value="Genomic_DNA"/>
</dbReference>
<dbReference type="Gene3D" id="1.20.5.1500">
    <property type="match status" value="1"/>
</dbReference>
<dbReference type="VEuPathDB" id="TriTrypDB:TcG_01134"/>
<reference evidence="5" key="3">
    <citation type="submission" date="2020-04" db="EMBL/GenBank/DDBJ databases">
        <authorList>
            <person name="Diaz Viraque F."/>
        </authorList>
    </citation>
    <scope>NUCLEOTIDE SEQUENCE</scope>
    <source>
        <strain evidence="5">Berenice</strain>
    </source>
</reference>
<dbReference type="Pfam" id="PF00956">
    <property type="entry name" value="NAP"/>
    <property type="match status" value="1"/>
</dbReference>
<dbReference type="EMBL" id="JABDHM010000017">
    <property type="protein sequence ID" value="KAF5223693.1"/>
    <property type="molecule type" value="Genomic_DNA"/>
</dbReference>
<dbReference type="VEuPathDB" id="TriTrypDB:C3747_2g228"/>
<dbReference type="OMA" id="VSPITWK"/>
<evidence type="ECO:0000313" key="7">
    <source>
        <dbReference type="Proteomes" id="UP000246078"/>
    </source>
</evidence>
<dbReference type="VEuPathDB" id="TriTrypDB:TCDM_14158"/>
<dbReference type="SUPFAM" id="SSF143113">
    <property type="entry name" value="NAP-like"/>
    <property type="match status" value="1"/>
</dbReference>
<evidence type="ECO:0000313" key="6">
    <source>
        <dbReference type="EMBL" id="PWV21639.1"/>
    </source>
</evidence>
<dbReference type="Gene3D" id="3.30.1120.90">
    <property type="entry name" value="Nucleosome assembly protein"/>
    <property type="match status" value="1"/>
</dbReference>
<reference evidence="5 8" key="2">
    <citation type="journal article" date="2019" name="Genome Biol. Evol.">
        <title>Nanopore Sequencing Significantly Improves Genome Assembly of the Protozoan Parasite Trypanosoma cruzi.</title>
        <authorList>
            <person name="Diaz-Viraque F."/>
            <person name="Pita S."/>
            <person name="Greif G."/>
            <person name="de Souza R.C.M."/>
            <person name="Iraola G."/>
            <person name="Robello C."/>
        </authorList>
    </citation>
    <scope>NUCLEOTIDE SEQUENCE [LARGE SCALE GENOMIC DNA]</scope>
    <source>
        <strain evidence="5 8">Berenice</strain>
    </source>
</reference>
<feature type="compositionally biased region" description="Polar residues" evidence="4">
    <location>
        <begin position="353"/>
        <end position="362"/>
    </location>
</feature>
<dbReference type="Proteomes" id="UP000583944">
    <property type="component" value="Unassembled WGS sequence"/>
</dbReference>
<evidence type="ECO:0000256" key="1">
    <source>
        <dbReference type="ARBA" id="ARBA00009947"/>
    </source>
</evidence>
<dbReference type="VEuPathDB" id="TriTrypDB:BCY84_18575"/>
<dbReference type="VEuPathDB" id="TriTrypDB:TcYC6_0114060"/>
<feature type="compositionally biased region" description="Acidic residues" evidence="4">
    <location>
        <begin position="307"/>
        <end position="332"/>
    </location>
</feature>
<dbReference type="PANTHER" id="PTHR11875">
    <property type="entry name" value="TESTIS-SPECIFIC Y-ENCODED PROTEIN"/>
    <property type="match status" value="1"/>
</dbReference>
<dbReference type="VEuPathDB" id="TriTrypDB:TcCLB.507963.79"/>
<feature type="region of interest" description="Disordered" evidence="4">
    <location>
        <begin position="295"/>
        <end position="362"/>
    </location>
</feature>
<dbReference type="VEuPathDB" id="TriTrypDB:TCSYLVIO_006047"/>
<dbReference type="VEuPathDB" id="TriTrypDB:TcBrA4_0085930"/>
<dbReference type="AlphaFoldDB" id="A0A2V2XNF2"/>
<dbReference type="VEuPathDB" id="TriTrypDB:TcCL_ESM00694"/>
<dbReference type="InterPro" id="IPR037231">
    <property type="entry name" value="NAP-like_sf"/>
</dbReference>
<comment type="similarity">
    <text evidence="1 2">Belongs to the nucleosome assembly protein (NAP) family.</text>
</comment>
<name>A0A2V2XNF2_TRYCR</name>
<accession>A0A2V2XNF2</accession>
<comment type="caution">
    <text evidence="6">The sequence shown here is derived from an EMBL/GenBank/DDBJ whole genome shotgun (WGS) entry which is preliminary data.</text>
</comment>
<gene>
    <name evidence="6" type="ORF">C3747_2g228</name>
    <name evidence="5" type="ORF">ECC02_003147</name>
</gene>
<dbReference type="VEuPathDB" id="TriTrypDB:TcCLB.507031.29"/>
<protein>
    <submittedName>
        <fullName evidence="6">Putative nucleosome assembly protein</fullName>
    </submittedName>
</protein>
<sequence>MPVGRNMAVEHDDDVDISTPFHKYFNPNYSAEFMSKLPERIQQRAKVLLHYHEEYEKLRKNFEEKETALRRQYDELYAPLHDHRKEIITGSREPTDEEVAKGFPSEHEGQVDIKVTEAEADKSVVGIPGFWLRVLRGHVLSDSLIEEHDEEVLNHLKDIRSGVLDGSYGSFAVVFVFGSNDFFQEESLVLSVKHNDDGVKIIRTPPTWKPGKDVTVETVTKKLGGKRGKGAKTKTFTVPRNSFFNVFKEMSKEKAEAGGDDDEEDDDDDEDEEEQIEQLLNVLHTSIIPCAVNFYTGEAPDGSSDLESADFDDDDDDDDEEEEEEDEEEEEEVVVHPKRGPKGRGGRGGNKPANAQQECKQQ</sequence>
<evidence type="ECO:0000313" key="5">
    <source>
        <dbReference type="EMBL" id="KAF5223693.1"/>
    </source>
</evidence>